<feature type="transmembrane region" description="Helical" evidence="7">
    <location>
        <begin position="21"/>
        <end position="42"/>
    </location>
</feature>
<sequence>MKSSNLSFILSHAGRQKYKMYASVVFSVLTALMNLVPFMLIYKILETLMAGGGANGQVGRLVVFTALAAVFHMVFLILSLAFSHMAAFSILHEIRVKAMDHLGKLPLGFFRKHSTGHIKKAIDEDVEKLELFIAHQVPDLAEAVVTPLVVIVYLISLHWPMALFLLVPLIFSFLTQAWMYQGRAEMMRQYTTLQGRLHSTIVEYIRGIAVFKAFNLTARSFHQYTETTKKYLEFWINCTYDTMSYYTVSLILIDSGLIFTIPAGGILFLRGSLSSAGYVMFLLLSSVFLQSFKKLLELGMNLSMLLAGADQIRGILETEPQADLLQGGVHQLKGDIVINDLSFAYQEEDVLQQVNLQIPAGSSAALVGPSGSGKTTLGLLLGRFYDAPPGAITIDGIPIEKIPVKTLMDQTAFVFQDVFMLNDTIYNNIKLGMEKSREEVEAAARKAQIHDFIMSLEQGYDTVLGEGTGIKLSGGEKQRISIARVFLKDAPIVVLDEITSYSDIDNEARIQQAMQTLLKNRTAVIIAHRLYTIKNVDQIVVLEEGRVMETGTHELLLAKRRKYHALWHRGEGGVRSA</sequence>
<dbReference type="InterPro" id="IPR011527">
    <property type="entry name" value="ABC1_TM_dom"/>
</dbReference>
<dbReference type="InterPro" id="IPR003593">
    <property type="entry name" value="AAA+_ATPase"/>
</dbReference>
<feature type="domain" description="ABC transmembrane type-1" evidence="9">
    <location>
        <begin position="22"/>
        <end position="304"/>
    </location>
</feature>
<evidence type="ECO:0000256" key="3">
    <source>
        <dbReference type="ARBA" id="ARBA00022741"/>
    </source>
</evidence>
<dbReference type="PANTHER" id="PTHR43394">
    <property type="entry name" value="ATP-DEPENDENT PERMEASE MDL1, MITOCHONDRIAL"/>
    <property type="match status" value="1"/>
</dbReference>
<evidence type="ECO:0000259" key="8">
    <source>
        <dbReference type="PROSITE" id="PS50893"/>
    </source>
</evidence>
<name>A0ABU9VXN0_9CLOT</name>
<protein>
    <submittedName>
        <fullName evidence="10">ABC transporter ATP-binding protein</fullName>
    </submittedName>
</protein>
<dbReference type="SUPFAM" id="SSF52540">
    <property type="entry name" value="P-loop containing nucleoside triphosphate hydrolases"/>
    <property type="match status" value="1"/>
</dbReference>
<evidence type="ECO:0000313" key="10">
    <source>
        <dbReference type="EMBL" id="MEN1761590.1"/>
    </source>
</evidence>
<evidence type="ECO:0000256" key="1">
    <source>
        <dbReference type="ARBA" id="ARBA00004651"/>
    </source>
</evidence>
<keyword evidence="3" id="KW-0547">Nucleotide-binding</keyword>
<dbReference type="Gene3D" id="3.40.50.300">
    <property type="entry name" value="P-loop containing nucleotide triphosphate hydrolases"/>
    <property type="match status" value="1"/>
</dbReference>
<feature type="transmembrane region" description="Helical" evidence="7">
    <location>
        <begin position="62"/>
        <end position="91"/>
    </location>
</feature>
<evidence type="ECO:0000256" key="5">
    <source>
        <dbReference type="ARBA" id="ARBA00022989"/>
    </source>
</evidence>
<keyword evidence="5 7" id="KW-1133">Transmembrane helix</keyword>
<feature type="transmembrane region" description="Helical" evidence="7">
    <location>
        <begin position="245"/>
        <end position="269"/>
    </location>
</feature>
<dbReference type="InterPro" id="IPR039421">
    <property type="entry name" value="Type_1_exporter"/>
</dbReference>
<evidence type="ECO:0000256" key="7">
    <source>
        <dbReference type="SAM" id="Phobius"/>
    </source>
</evidence>
<evidence type="ECO:0000256" key="4">
    <source>
        <dbReference type="ARBA" id="ARBA00022840"/>
    </source>
</evidence>
<accession>A0ABU9VXN0</accession>
<evidence type="ECO:0000259" key="9">
    <source>
        <dbReference type="PROSITE" id="PS50929"/>
    </source>
</evidence>
<dbReference type="InterPro" id="IPR036640">
    <property type="entry name" value="ABC1_TM_sf"/>
</dbReference>
<dbReference type="PROSITE" id="PS50893">
    <property type="entry name" value="ABC_TRANSPORTER_2"/>
    <property type="match status" value="1"/>
</dbReference>
<dbReference type="RefSeq" id="WP_343186878.1">
    <property type="nucleotide sequence ID" value="NZ_JBCITM010000018.1"/>
</dbReference>
<dbReference type="SMART" id="SM00382">
    <property type="entry name" value="AAA"/>
    <property type="match status" value="1"/>
</dbReference>
<dbReference type="Proteomes" id="UP001407405">
    <property type="component" value="Unassembled WGS sequence"/>
</dbReference>
<feature type="transmembrane region" description="Helical" evidence="7">
    <location>
        <begin position="275"/>
        <end position="292"/>
    </location>
</feature>
<keyword evidence="6 7" id="KW-0472">Membrane</keyword>
<dbReference type="PROSITE" id="PS50929">
    <property type="entry name" value="ABC_TM1F"/>
    <property type="match status" value="1"/>
</dbReference>
<dbReference type="Gene3D" id="1.20.1560.10">
    <property type="entry name" value="ABC transporter type 1, transmembrane domain"/>
    <property type="match status" value="1"/>
</dbReference>
<comment type="subcellular location">
    <subcellularLocation>
        <location evidence="1">Cell membrane</location>
        <topology evidence="1">Multi-pass membrane protein</topology>
    </subcellularLocation>
</comment>
<keyword evidence="11" id="KW-1185">Reference proteome</keyword>
<dbReference type="EMBL" id="JBCITM010000018">
    <property type="protein sequence ID" value="MEN1761590.1"/>
    <property type="molecule type" value="Genomic_DNA"/>
</dbReference>
<dbReference type="GO" id="GO:0005524">
    <property type="term" value="F:ATP binding"/>
    <property type="evidence" value="ECO:0007669"/>
    <property type="project" value="UniProtKB-KW"/>
</dbReference>
<reference evidence="10 11" key="1">
    <citation type="submission" date="2024-04" db="EMBL/GenBank/DDBJ databases">
        <title>Genome sequencing and metabolic network reconstruction of aminoacids and betaine degradation by Anoxynatronum sibiricum.</title>
        <authorList>
            <person name="Detkova E.N."/>
            <person name="Boltjanskaja Y.V."/>
            <person name="Mardanov A.V."/>
            <person name="Kevbrin V."/>
        </authorList>
    </citation>
    <scope>NUCLEOTIDE SEQUENCE [LARGE SCALE GENOMIC DNA]</scope>
    <source>
        <strain evidence="10 11">Z-7981</strain>
    </source>
</reference>
<dbReference type="Pfam" id="PF00005">
    <property type="entry name" value="ABC_tran"/>
    <property type="match status" value="1"/>
</dbReference>
<keyword evidence="4 10" id="KW-0067">ATP-binding</keyword>
<dbReference type="PROSITE" id="PS00211">
    <property type="entry name" value="ABC_TRANSPORTER_1"/>
    <property type="match status" value="1"/>
</dbReference>
<dbReference type="InterPro" id="IPR003439">
    <property type="entry name" value="ABC_transporter-like_ATP-bd"/>
</dbReference>
<gene>
    <name evidence="10" type="ORF">AAIG11_13970</name>
</gene>
<keyword evidence="2 7" id="KW-0812">Transmembrane</keyword>
<dbReference type="InterPro" id="IPR017871">
    <property type="entry name" value="ABC_transporter-like_CS"/>
</dbReference>
<dbReference type="SUPFAM" id="SSF90123">
    <property type="entry name" value="ABC transporter transmembrane region"/>
    <property type="match status" value="1"/>
</dbReference>
<feature type="domain" description="ABC transporter" evidence="8">
    <location>
        <begin position="336"/>
        <end position="569"/>
    </location>
</feature>
<evidence type="ECO:0000256" key="2">
    <source>
        <dbReference type="ARBA" id="ARBA00022692"/>
    </source>
</evidence>
<organism evidence="10 11">
    <name type="scientific">Anoxynatronum sibiricum</name>
    <dbReference type="NCBI Taxonomy" id="210623"/>
    <lineage>
        <taxon>Bacteria</taxon>
        <taxon>Bacillati</taxon>
        <taxon>Bacillota</taxon>
        <taxon>Clostridia</taxon>
        <taxon>Eubacteriales</taxon>
        <taxon>Clostridiaceae</taxon>
        <taxon>Anoxynatronum</taxon>
    </lineage>
</organism>
<dbReference type="InterPro" id="IPR027417">
    <property type="entry name" value="P-loop_NTPase"/>
</dbReference>
<evidence type="ECO:0000256" key="6">
    <source>
        <dbReference type="ARBA" id="ARBA00023136"/>
    </source>
</evidence>
<comment type="caution">
    <text evidence="10">The sequence shown here is derived from an EMBL/GenBank/DDBJ whole genome shotgun (WGS) entry which is preliminary data.</text>
</comment>
<dbReference type="Pfam" id="PF00664">
    <property type="entry name" value="ABC_membrane"/>
    <property type="match status" value="1"/>
</dbReference>
<dbReference type="PANTHER" id="PTHR43394:SF1">
    <property type="entry name" value="ATP-BINDING CASSETTE SUB-FAMILY B MEMBER 10, MITOCHONDRIAL"/>
    <property type="match status" value="1"/>
</dbReference>
<evidence type="ECO:0000313" key="11">
    <source>
        <dbReference type="Proteomes" id="UP001407405"/>
    </source>
</evidence>
<proteinExistence type="predicted"/>